<evidence type="ECO:0000313" key="3">
    <source>
        <dbReference type="Proteomes" id="UP001500021"/>
    </source>
</evidence>
<keyword evidence="3" id="KW-1185">Reference proteome</keyword>
<evidence type="ECO:0000313" key="2">
    <source>
        <dbReference type="EMBL" id="GAA0812191.1"/>
    </source>
</evidence>
<protein>
    <recommendedName>
        <fullName evidence="4">CvpA family protein</fullName>
    </recommendedName>
</protein>
<feature type="transmembrane region" description="Helical" evidence="1">
    <location>
        <begin position="6"/>
        <end position="23"/>
    </location>
</feature>
<dbReference type="EMBL" id="BAAAFA010000001">
    <property type="protein sequence ID" value="GAA0812191.1"/>
    <property type="molecule type" value="Genomic_DNA"/>
</dbReference>
<dbReference type="RefSeq" id="WP_343814772.1">
    <property type="nucleotide sequence ID" value="NZ_BAAAFA010000001.1"/>
</dbReference>
<name>A0ABN1L3J9_9GAMM</name>
<comment type="caution">
    <text evidence="2">The sequence shown here is derived from an EMBL/GenBank/DDBJ whole genome shotgun (WGS) entry which is preliminary data.</text>
</comment>
<organism evidence="2 3">
    <name type="scientific">Colwellia asteriadis</name>
    <dbReference type="NCBI Taxonomy" id="517723"/>
    <lineage>
        <taxon>Bacteria</taxon>
        <taxon>Pseudomonadati</taxon>
        <taxon>Pseudomonadota</taxon>
        <taxon>Gammaproteobacteria</taxon>
        <taxon>Alteromonadales</taxon>
        <taxon>Colwelliaceae</taxon>
        <taxon>Colwellia</taxon>
    </lineage>
</organism>
<keyword evidence="1" id="KW-1133">Transmembrane helix</keyword>
<gene>
    <name evidence="2" type="ORF">GCM10009111_05810</name>
</gene>
<evidence type="ECO:0000256" key="1">
    <source>
        <dbReference type="SAM" id="Phobius"/>
    </source>
</evidence>
<keyword evidence="1" id="KW-0812">Transmembrane</keyword>
<accession>A0ABN1L3J9</accession>
<feature type="transmembrane region" description="Helical" evidence="1">
    <location>
        <begin position="44"/>
        <end position="62"/>
    </location>
</feature>
<dbReference type="Proteomes" id="UP001500021">
    <property type="component" value="Unassembled WGS sequence"/>
</dbReference>
<sequence>MVWDVLGYSLVTIIVLFVVYYLFERKLEAVGRFFSNKAKRFSGFLLIVALLLYFIWFMFVLIRANEIFIDSTVFDAAFPGRLNTESINFWKSVASSTLDSLVFLILISSVFALRSLRDPKEDDYKRKIQNLFPEIDMSSDIGLYLQKKISFLACISPNVHRVLTIDKLSDCEQFIHLSVQTDCDIKNIHHNHPFSDELRYKVKPDEFEFDSDYIIKVLKMQVIKHRNGKDNKSKVLPHAVAIRSSDENREFDQSLQLQLAPYETATYLTHSLMWQDLSKPFNSSNVRYTIEQNYEIKNDTKMDLYLKLIKPINRTFADRIKELFRINVDDKKERLVTLKVGDIHKFTTGEVEPGEKVSVLFSKEQFQKEE</sequence>
<reference evidence="2 3" key="1">
    <citation type="journal article" date="2019" name="Int. J. Syst. Evol. Microbiol.">
        <title>The Global Catalogue of Microorganisms (GCM) 10K type strain sequencing project: providing services to taxonomists for standard genome sequencing and annotation.</title>
        <authorList>
            <consortium name="The Broad Institute Genomics Platform"/>
            <consortium name="The Broad Institute Genome Sequencing Center for Infectious Disease"/>
            <person name="Wu L."/>
            <person name="Ma J."/>
        </authorList>
    </citation>
    <scope>NUCLEOTIDE SEQUENCE [LARGE SCALE GENOMIC DNA]</scope>
    <source>
        <strain evidence="2 3">JCM 15608</strain>
    </source>
</reference>
<evidence type="ECO:0008006" key="4">
    <source>
        <dbReference type="Google" id="ProtNLM"/>
    </source>
</evidence>
<proteinExistence type="predicted"/>
<keyword evidence="1" id="KW-0472">Membrane</keyword>